<proteinExistence type="predicted"/>
<reference evidence="2" key="1">
    <citation type="submission" date="2017-01" db="EMBL/GenBank/DDBJ databases">
        <title>A deep insight into the sialotranscriptome of adult male and female Cluex tarsalis mosquitoes.</title>
        <authorList>
            <person name="Ribeiro J.M."/>
            <person name="Moreira F."/>
            <person name="Bernard K.A."/>
            <person name="Calvo E."/>
        </authorList>
    </citation>
    <scope>NUCLEOTIDE SEQUENCE</scope>
    <source>
        <strain evidence="2">Kern County</strain>
        <tissue evidence="2">Salivary glands</tissue>
    </source>
</reference>
<name>A0A1Q3EV42_CULTA</name>
<evidence type="ECO:0000313" key="2">
    <source>
        <dbReference type="EMBL" id="JAV19167.1"/>
    </source>
</evidence>
<protein>
    <submittedName>
        <fullName evidence="2">Uncharacterized protein</fullName>
    </submittedName>
</protein>
<feature type="compositionally biased region" description="Acidic residues" evidence="1">
    <location>
        <begin position="82"/>
        <end position="99"/>
    </location>
</feature>
<dbReference type="AlphaFoldDB" id="A0A1Q3EV42"/>
<accession>A0A1Q3EV42</accession>
<organism evidence="2">
    <name type="scientific">Culex tarsalis</name>
    <name type="common">Encephalitis mosquito</name>
    <dbReference type="NCBI Taxonomy" id="7177"/>
    <lineage>
        <taxon>Eukaryota</taxon>
        <taxon>Metazoa</taxon>
        <taxon>Ecdysozoa</taxon>
        <taxon>Arthropoda</taxon>
        <taxon>Hexapoda</taxon>
        <taxon>Insecta</taxon>
        <taxon>Pterygota</taxon>
        <taxon>Neoptera</taxon>
        <taxon>Endopterygota</taxon>
        <taxon>Diptera</taxon>
        <taxon>Nematocera</taxon>
        <taxon>Culicoidea</taxon>
        <taxon>Culicidae</taxon>
        <taxon>Culicinae</taxon>
        <taxon>Culicini</taxon>
        <taxon>Culex</taxon>
        <taxon>Culex</taxon>
    </lineage>
</organism>
<dbReference type="EMBL" id="GFDL01015878">
    <property type="protein sequence ID" value="JAV19167.1"/>
    <property type="molecule type" value="Transcribed_RNA"/>
</dbReference>
<feature type="region of interest" description="Disordered" evidence="1">
    <location>
        <begin position="70"/>
        <end position="100"/>
    </location>
</feature>
<evidence type="ECO:0000256" key="1">
    <source>
        <dbReference type="SAM" id="MobiDB-lite"/>
    </source>
</evidence>
<sequence length="264" mass="29302">MSTGSLDHQYHQQVVPTSPIVDNKFIPNPRIVLFYRRATYADVLAASDVSWRHVLHMIDWERYKIPVPSATDRQTSVGDTSSGEETESAEERDSSDDDSLQSLGLRESCLINSPVSSPAVLKPTQASQIHSRPAPVIVQPVIRVIPNPHHAQTSIFRPSSTPLVFNQSKPTVYGHPVGETQFLLKSPPPAHQPNLQPVVLKPIQNLSHSLQLQQTFHQTHQNSPQPSTNRHLLMVYTKPTISTKPQVIRLVNRNVTAVGTNPGI</sequence>